<name>A0ABW5YPK1_9FLAO</name>
<gene>
    <name evidence="1" type="ORF">ACFS5J_12425</name>
</gene>
<proteinExistence type="predicted"/>
<keyword evidence="2" id="KW-1185">Reference proteome</keyword>
<dbReference type="Proteomes" id="UP001597534">
    <property type="component" value="Unassembled WGS sequence"/>
</dbReference>
<accession>A0ABW5YPK1</accession>
<dbReference type="RefSeq" id="WP_379812542.1">
    <property type="nucleotide sequence ID" value="NZ_JBHUPC010000019.1"/>
</dbReference>
<dbReference type="EMBL" id="JBHUPC010000019">
    <property type="protein sequence ID" value="MFD2892817.1"/>
    <property type="molecule type" value="Genomic_DNA"/>
</dbReference>
<evidence type="ECO:0000313" key="2">
    <source>
        <dbReference type="Proteomes" id="UP001597534"/>
    </source>
</evidence>
<evidence type="ECO:0000313" key="1">
    <source>
        <dbReference type="EMBL" id="MFD2892817.1"/>
    </source>
</evidence>
<organism evidence="1 2">
    <name type="scientific">Flavobacterium chuncheonense</name>
    <dbReference type="NCBI Taxonomy" id="2026653"/>
    <lineage>
        <taxon>Bacteria</taxon>
        <taxon>Pseudomonadati</taxon>
        <taxon>Bacteroidota</taxon>
        <taxon>Flavobacteriia</taxon>
        <taxon>Flavobacteriales</taxon>
        <taxon>Flavobacteriaceae</taxon>
        <taxon>Flavobacterium</taxon>
    </lineage>
</organism>
<protein>
    <submittedName>
        <fullName evidence="1">Uncharacterized protein</fullName>
    </submittedName>
</protein>
<sequence length="141" mass="16657">MTLKKRTGKSMSSMPKFFSTNEINENEILNDGLEFAMEFGKNWLQPIQERLLKKYPNLESKNLDSYNEHCKSVLKLGNDFVYNLLDNLDRKNQSITEHELKEKLKNTILEKYSWVNSKNINQLFFQSCYYAFKDGLDKAIK</sequence>
<comment type="caution">
    <text evidence="1">The sequence shown here is derived from an EMBL/GenBank/DDBJ whole genome shotgun (WGS) entry which is preliminary data.</text>
</comment>
<reference evidence="2" key="1">
    <citation type="journal article" date="2019" name="Int. J. Syst. Evol. Microbiol.">
        <title>The Global Catalogue of Microorganisms (GCM) 10K type strain sequencing project: providing services to taxonomists for standard genome sequencing and annotation.</title>
        <authorList>
            <consortium name="The Broad Institute Genomics Platform"/>
            <consortium name="The Broad Institute Genome Sequencing Center for Infectious Disease"/>
            <person name="Wu L."/>
            <person name="Ma J."/>
        </authorList>
    </citation>
    <scope>NUCLEOTIDE SEQUENCE [LARGE SCALE GENOMIC DNA]</scope>
    <source>
        <strain evidence="2">KCTC 22671</strain>
    </source>
</reference>